<name>A0A520KQP5_METT2</name>
<dbReference type="PANTHER" id="PTHR30289">
    <property type="entry name" value="UNCHARACTERIZED PROTEIN YBCL-RELATED"/>
    <property type="match status" value="1"/>
</dbReference>
<dbReference type="Gene3D" id="3.90.280.10">
    <property type="entry name" value="PEBP-like"/>
    <property type="match status" value="1"/>
</dbReference>
<protein>
    <submittedName>
        <fullName evidence="1">YbhB/YbcL family Raf kinase inhibitor-like protein</fullName>
    </submittedName>
</protein>
<evidence type="ECO:0000313" key="1">
    <source>
        <dbReference type="EMBL" id="RZN63895.1"/>
    </source>
</evidence>
<comment type="caution">
    <text evidence="1">The sequence shown here is derived from an EMBL/GenBank/DDBJ whole genome shotgun (WGS) entry which is preliminary data.</text>
</comment>
<dbReference type="PANTHER" id="PTHR30289:SF1">
    <property type="entry name" value="PEBP (PHOSPHATIDYLETHANOLAMINE-BINDING PROTEIN) FAMILY PROTEIN"/>
    <property type="match status" value="1"/>
</dbReference>
<reference evidence="1 2" key="1">
    <citation type="journal article" date="2019" name="Nat. Microbiol.">
        <title>Wide diversity of methane and short-chain alkane metabolisms in uncultured archaea.</title>
        <authorList>
            <person name="Borrel G."/>
            <person name="Adam P.S."/>
            <person name="McKay L.J."/>
            <person name="Chen L.X."/>
            <person name="Sierra-Garcia I.N."/>
            <person name="Sieber C.M."/>
            <person name="Letourneur Q."/>
            <person name="Ghozlane A."/>
            <person name="Andersen G.L."/>
            <person name="Li W.J."/>
            <person name="Hallam S.J."/>
            <person name="Muyzer G."/>
            <person name="de Oliveira V.M."/>
            <person name="Inskeep W.P."/>
            <person name="Banfield J.F."/>
            <person name="Gribaldo S."/>
        </authorList>
    </citation>
    <scope>NUCLEOTIDE SEQUENCE [LARGE SCALE GENOMIC DNA]</scope>
    <source>
        <strain evidence="1">NM1a</strain>
    </source>
</reference>
<dbReference type="SUPFAM" id="SSF49777">
    <property type="entry name" value="PEBP-like"/>
    <property type="match status" value="1"/>
</dbReference>
<dbReference type="EMBL" id="RXIF01000012">
    <property type="protein sequence ID" value="RZN63895.1"/>
    <property type="molecule type" value="Genomic_DNA"/>
</dbReference>
<dbReference type="CDD" id="cd00865">
    <property type="entry name" value="PEBP_bact_arch"/>
    <property type="match status" value="1"/>
</dbReference>
<accession>A0A520KQP5</accession>
<proteinExistence type="predicted"/>
<dbReference type="NCBIfam" id="TIGR00481">
    <property type="entry name" value="YbhB/YbcL family Raf kinase inhibitor-like protein"/>
    <property type="match status" value="1"/>
</dbReference>
<dbReference type="Proteomes" id="UP000317158">
    <property type="component" value="Unassembled WGS sequence"/>
</dbReference>
<dbReference type="InterPro" id="IPR005247">
    <property type="entry name" value="YbhB_YbcL/LppC-like"/>
</dbReference>
<dbReference type="InterPro" id="IPR008914">
    <property type="entry name" value="PEBP"/>
</dbReference>
<dbReference type="AlphaFoldDB" id="A0A520KQP5"/>
<organism evidence="1 2">
    <name type="scientific">Methanoliparum thermophilum</name>
    <dbReference type="NCBI Taxonomy" id="2491083"/>
    <lineage>
        <taxon>Archaea</taxon>
        <taxon>Methanobacteriati</taxon>
        <taxon>Methanobacteriota</taxon>
        <taxon>Candidatus Methanoliparia</taxon>
        <taxon>Candidatus Methanoliparales</taxon>
        <taxon>Candidatus Methanoliparaceae</taxon>
        <taxon>Candidatus Methanoliparum</taxon>
    </lineage>
</organism>
<evidence type="ECO:0000313" key="2">
    <source>
        <dbReference type="Proteomes" id="UP000317158"/>
    </source>
</evidence>
<dbReference type="InterPro" id="IPR036610">
    <property type="entry name" value="PEBP-like_sf"/>
</dbReference>
<dbReference type="Pfam" id="PF01161">
    <property type="entry name" value="PBP"/>
    <property type="match status" value="1"/>
</dbReference>
<gene>
    <name evidence="1" type="ORF">EF806_06610</name>
</gene>
<sequence>MKEELILLSKAFKNGERIPERYTCDGLDISPPLKIKGPDEGTKSFALILDDPDAPMGVFDHWLIWNIDPKIREIEENVPKQENVLRGAVQGRNSARRIGYMGPCPPYGTHTYRFKLYTLDIKLDLNAGATKKDLEKKMEGHIIQHTLLRGTYSRR</sequence>